<organism evidence="5 6">
    <name type="scientific">Sphaerisporangium album</name>
    <dbReference type="NCBI Taxonomy" id="509200"/>
    <lineage>
        <taxon>Bacteria</taxon>
        <taxon>Bacillati</taxon>
        <taxon>Actinomycetota</taxon>
        <taxon>Actinomycetes</taxon>
        <taxon>Streptosporangiales</taxon>
        <taxon>Streptosporangiaceae</taxon>
        <taxon>Sphaerisporangium</taxon>
    </lineage>
</organism>
<dbReference type="GO" id="GO:0006412">
    <property type="term" value="P:translation"/>
    <property type="evidence" value="ECO:0007669"/>
    <property type="project" value="TreeGrafter"/>
</dbReference>
<dbReference type="InterPro" id="IPR012340">
    <property type="entry name" value="NA-bd_OB-fold"/>
</dbReference>
<dbReference type="InterPro" id="IPR003029">
    <property type="entry name" value="S1_domain"/>
</dbReference>
<feature type="domain" description="S1 motif" evidence="4">
    <location>
        <begin position="428"/>
        <end position="507"/>
    </location>
</feature>
<keyword evidence="2" id="KW-0689">Ribosomal protein</keyword>
<dbReference type="SMART" id="SM00316">
    <property type="entry name" value="S1"/>
    <property type="match status" value="2"/>
</dbReference>
<dbReference type="GO" id="GO:0003735">
    <property type="term" value="F:structural constituent of ribosome"/>
    <property type="evidence" value="ECO:0007669"/>
    <property type="project" value="TreeGrafter"/>
</dbReference>
<dbReference type="PROSITE" id="PS50126">
    <property type="entry name" value="S1"/>
    <property type="match status" value="2"/>
</dbReference>
<reference evidence="5 6" key="1">
    <citation type="submission" date="2018-06" db="EMBL/GenBank/DDBJ databases">
        <title>Sphaerisporangium craniellae sp. nov., isolated from a marine sponge in the South China Sea.</title>
        <authorList>
            <person name="Li L."/>
        </authorList>
    </citation>
    <scope>NUCLEOTIDE SEQUENCE [LARGE SCALE GENOMIC DNA]</scope>
    <source>
        <strain evidence="5 6">CCTCC AA 208026</strain>
    </source>
</reference>
<dbReference type="EMBL" id="QOIL01000007">
    <property type="protein sequence ID" value="RCG30460.1"/>
    <property type="molecule type" value="Genomic_DNA"/>
</dbReference>
<feature type="domain" description="S1 motif" evidence="4">
    <location>
        <begin position="524"/>
        <end position="587"/>
    </location>
</feature>
<sequence>MAGDPQMTRPRAISLPLRERLAEPMAGEDDPDVLVLASLLCTPPLVPYGLLRRMRRTVVTPSAGTLGVEGALCSAWFVEGVAPEGFAFEAEFADALRSRLRAALAVDHLEADRDGLRRVIDEETARLSPLLRLEERLCWAYVAESAFESTADKIFTDIVYTVALEEGRRRILHWAVGAFTRLPPDVIKGPAAWVLAQLCGAAGLPHPRLEWPDTGVDETLLRTALALVPDTLLGVHRDGETLTIGTITQRRRTALRVSAVTPKVLTVRSDEGSTRLVIDPSIGAVEVPVGRSAVEIRDMRGRTYRLAPFTGDAAPEEVLMRESLARLDQSWRAREVMDATIVRVVGRGDSLIVSFVDFPWCTALLPASRSGLPSFRRRSLSTVGDPRIRVRVINLDARLQRVVVERVVEPAAEEQVEAPWSSGSLRVGDEFRGRVTGKVAFGLFVSYAAAAGVEEGKRTNGLVHRSELSWTEQWNDATEYPVEVGDMITVHVMGISAARQRVQLSLKRTQPDPWQVAMSRLRPGDQVRALVVEVVSFGWFLRLPSGFDGLMHITEAPEGSTFAVGTELDVWVRFMDAERRRISLTLRPPPWPPGDPSRR</sequence>
<dbReference type="GO" id="GO:0003729">
    <property type="term" value="F:mRNA binding"/>
    <property type="evidence" value="ECO:0007669"/>
    <property type="project" value="TreeGrafter"/>
</dbReference>
<evidence type="ECO:0000256" key="2">
    <source>
        <dbReference type="ARBA" id="ARBA00022980"/>
    </source>
</evidence>
<name>A0A367FLC7_9ACTN</name>
<proteinExistence type="inferred from homology"/>
<accession>A0A367FLC7</accession>
<dbReference type="Proteomes" id="UP000253094">
    <property type="component" value="Unassembled WGS sequence"/>
</dbReference>
<comment type="similarity">
    <text evidence="1">Belongs to the bacterial ribosomal protein bS1 family.</text>
</comment>
<dbReference type="GO" id="GO:0022627">
    <property type="term" value="C:cytosolic small ribosomal subunit"/>
    <property type="evidence" value="ECO:0007669"/>
    <property type="project" value="TreeGrafter"/>
</dbReference>
<dbReference type="Gene3D" id="2.40.50.140">
    <property type="entry name" value="Nucleic acid-binding proteins"/>
    <property type="match status" value="2"/>
</dbReference>
<evidence type="ECO:0000313" key="6">
    <source>
        <dbReference type="Proteomes" id="UP000253094"/>
    </source>
</evidence>
<gene>
    <name evidence="5" type="ORF">DQ384_14145</name>
</gene>
<dbReference type="PANTHER" id="PTHR10724">
    <property type="entry name" value="30S RIBOSOMAL PROTEIN S1"/>
    <property type="match status" value="1"/>
</dbReference>
<dbReference type="PANTHER" id="PTHR10724:SF7">
    <property type="entry name" value="SMALL RIBOSOMAL SUBUNIT PROTEIN BS1C"/>
    <property type="match status" value="1"/>
</dbReference>
<dbReference type="InterPro" id="IPR050437">
    <property type="entry name" value="Ribos_protein_bS1-like"/>
</dbReference>
<protein>
    <submittedName>
        <fullName evidence="5">S1 RNA-binding domain-containing protein</fullName>
    </submittedName>
</protein>
<keyword evidence="3" id="KW-0687">Ribonucleoprotein</keyword>
<comment type="caution">
    <text evidence="5">The sequence shown here is derived from an EMBL/GenBank/DDBJ whole genome shotgun (WGS) entry which is preliminary data.</text>
</comment>
<evidence type="ECO:0000256" key="3">
    <source>
        <dbReference type="ARBA" id="ARBA00023274"/>
    </source>
</evidence>
<dbReference type="AlphaFoldDB" id="A0A367FLC7"/>
<dbReference type="SUPFAM" id="SSF50249">
    <property type="entry name" value="Nucleic acid-binding proteins"/>
    <property type="match status" value="2"/>
</dbReference>
<evidence type="ECO:0000259" key="4">
    <source>
        <dbReference type="PROSITE" id="PS50126"/>
    </source>
</evidence>
<evidence type="ECO:0000256" key="1">
    <source>
        <dbReference type="ARBA" id="ARBA00006767"/>
    </source>
</evidence>
<keyword evidence="6" id="KW-1185">Reference proteome</keyword>
<dbReference type="Pfam" id="PF00575">
    <property type="entry name" value="S1"/>
    <property type="match status" value="2"/>
</dbReference>
<evidence type="ECO:0000313" key="5">
    <source>
        <dbReference type="EMBL" id="RCG30460.1"/>
    </source>
</evidence>